<keyword evidence="2" id="KW-1185">Reference proteome</keyword>
<evidence type="ECO:0000313" key="2">
    <source>
        <dbReference type="Proteomes" id="UP000610960"/>
    </source>
</evidence>
<reference evidence="1" key="2">
    <citation type="submission" date="2020-09" db="EMBL/GenBank/DDBJ databases">
        <authorList>
            <person name="Sun Q."/>
            <person name="Ohkuma M."/>
        </authorList>
    </citation>
    <scope>NUCLEOTIDE SEQUENCE</scope>
    <source>
        <strain evidence="1">JCM 10088</strain>
    </source>
</reference>
<sequence>MREMGRRAVLKFKSSEDAITYVDLLTRRIKVGELIIDVKSNVVELRVRGGREAGDIMMAEALKIYGALKARNGGSLDLSVLITMAQPPHPVPFDVVTTALNLRGFPSELSGMKLRTKAPLDLVISIIKSTSSLYAEMARMNITQNAKKIIATHALLRGLDVPGAIQELMEKGAVRENESSGSALITASSSFEDYVSTIRRGKGIAR</sequence>
<dbReference type="Pfam" id="PF09840">
    <property type="entry name" value="DUF2067"/>
    <property type="match status" value="1"/>
</dbReference>
<dbReference type="InterPro" id="IPR019202">
    <property type="entry name" value="DUF2067"/>
</dbReference>
<comment type="caution">
    <text evidence="1">The sequence shown here is derived from an EMBL/GenBank/DDBJ whole genome shotgun (WGS) entry which is preliminary data.</text>
</comment>
<dbReference type="EMBL" id="BMNL01000001">
    <property type="protein sequence ID" value="GGP19342.1"/>
    <property type="molecule type" value="Genomic_DNA"/>
</dbReference>
<protein>
    <recommendedName>
        <fullName evidence="3">DUF2067 domain-containing protein</fullName>
    </recommendedName>
</protein>
<name>A0A830GTC4_9CREN</name>
<evidence type="ECO:0008006" key="3">
    <source>
        <dbReference type="Google" id="ProtNLM"/>
    </source>
</evidence>
<dbReference type="AlphaFoldDB" id="A0A830GTC4"/>
<reference evidence="1" key="1">
    <citation type="journal article" date="2014" name="Int. J. Syst. Evol. Microbiol.">
        <title>Complete genome sequence of Corynebacterium casei LMG S-19264T (=DSM 44701T), isolated from a smear-ripened cheese.</title>
        <authorList>
            <consortium name="US DOE Joint Genome Institute (JGI-PGF)"/>
            <person name="Walter F."/>
            <person name="Albersmeier A."/>
            <person name="Kalinowski J."/>
            <person name="Ruckert C."/>
        </authorList>
    </citation>
    <scope>NUCLEOTIDE SEQUENCE</scope>
    <source>
        <strain evidence="1">JCM 10088</strain>
    </source>
</reference>
<accession>A0A830GTC4</accession>
<dbReference type="Proteomes" id="UP000610960">
    <property type="component" value="Unassembled WGS sequence"/>
</dbReference>
<organism evidence="1 2">
    <name type="scientific">Thermocladium modestius</name>
    <dbReference type="NCBI Taxonomy" id="62609"/>
    <lineage>
        <taxon>Archaea</taxon>
        <taxon>Thermoproteota</taxon>
        <taxon>Thermoprotei</taxon>
        <taxon>Thermoproteales</taxon>
        <taxon>Thermoproteaceae</taxon>
        <taxon>Thermocladium</taxon>
    </lineage>
</organism>
<gene>
    <name evidence="1" type="ORF">GCM10007981_02640</name>
</gene>
<evidence type="ECO:0000313" key="1">
    <source>
        <dbReference type="EMBL" id="GGP19342.1"/>
    </source>
</evidence>
<proteinExistence type="predicted"/>